<dbReference type="STRING" id="1123265.GCA_000686625_02890"/>
<dbReference type="Proteomes" id="UP000308196">
    <property type="component" value="Chromosome"/>
</dbReference>
<dbReference type="KEGG" id="stha:NCTC11429_00861"/>
<dbReference type="EMBL" id="LR590484">
    <property type="protein sequence ID" value="VTR31650.1"/>
    <property type="molecule type" value="Genomic_DNA"/>
</dbReference>
<dbReference type="GeneID" id="78465871"/>
<dbReference type="RefSeq" id="WP_232048629.1">
    <property type="nucleotide sequence ID" value="NZ_LR590484.1"/>
</dbReference>
<name>A0A4U9UEE6_9SPHI</name>
<evidence type="ECO:0000313" key="2">
    <source>
        <dbReference type="Proteomes" id="UP000308196"/>
    </source>
</evidence>
<organism evidence="1 2">
    <name type="scientific">Sphingobacterium thalpophilum</name>
    <dbReference type="NCBI Taxonomy" id="259"/>
    <lineage>
        <taxon>Bacteria</taxon>
        <taxon>Pseudomonadati</taxon>
        <taxon>Bacteroidota</taxon>
        <taxon>Sphingobacteriia</taxon>
        <taxon>Sphingobacteriales</taxon>
        <taxon>Sphingobacteriaceae</taxon>
        <taxon>Sphingobacterium</taxon>
    </lineage>
</organism>
<sequence length="202" mass="22908">MGIKVRNQIAAIARILVSAPDPSSLKDSLRVLFEQAPSPELFLFASKWLSEKTAEILSSQAIWADLKQIIADHPQHGFALIEGKNIHDIPSFYAEINRVYMSDENWAIGSLDGFNDLLYGGFGKLSDADKHTMIWKDIAYSREKLGVAVTLQYYRNKLSTGSPYNQTYFQQKLTDLQAGKGQTYFDIITEIILSHKKVDWIY</sequence>
<protein>
    <submittedName>
        <fullName evidence="1">Uncharacterized protein</fullName>
    </submittedName>
</protein>
<proteinExistence type="predicted"/>
<dbReference type="AlphaFoldDB" id="A0A4U9UEE6"/>
<reference evidence="1 2" key="1">
    <citation type="submission" date="2019-05" db="EMBL/GenBank/DDBJ databases">
        <authorList>
            <consortium name="Pathogen Informatics"/>
        </authorList>
    </citation>
    <scope>NUCLEOTIDE SEQUENCE [LARGE SCALE GENOMIC DNA]</scope>
    <source>
        <strain evidence="1 2">NCTC11429</strain>
    </source>
</reference>
<accession>A0A4U9UEE6</accession>
<evidence type="ECO:0000313" key="1">
    <source>
        <dbReference type="EMBL" id="VTR31650.1"/>
    </source>
</evidence>
<gene>
    <name evidence="1" type="ORF">NCTC11429_00861</name>
</gene>